<keyword evidence="2" id="KW-1185">Reference proteome</keyword>
<proteinExistence type="predicted"/>
<dbReference type="EMBL" id="JAUHHV010000005">
    <property type="protein sequence ID" value="KAK1424349.1"/>
    <property type="molecule type" value="Genomic_DNA"/>
</dbReference>
<evidence type="ECO:0000313" key="1">
    <source>
        <dbReference type="EMBL" id="KAK1424349.1"/>
    </source>
</evidence>
<evidence type="ECO:0000313" key="2">
    <source>
        <dbReference type="Proteomes" id="UP001229421"/>
    </source>
</evidence>
<comment type="caution">
    <text evidence="1">The sequence shown here is derived from an EMBL/GenBank/DDBJ whole genome shotgun (WGS) entry which is preliminary data.</text>
</comment>
<gene>
    <name evidence="1" type="ORF">QVD17_19678</name>
</gene>
<accession>A0AAD8KJU5</accession>
<reference evidence="1" key="1">
    <citation type="journal article" date="2023" name="bioRxiv">
        <title>Improved chromosome-level genome assembly for marigold (Tagetes erecta).</title>
        <authorList>
            <person name="Jiang F."/>
            <person name="Yuan L."/>
            <person name="Wang S."/>
            <person name="Wang H."/>
            <person name="Xu D."/>
            <person name="Wang A."/>
            <person name="Fan W."/>
        </authorList>
    </citation>
    <scope>NUCLEOTIDE SEQUENCE</scope>
    <source>
        <strain evidence="1">WSJ</strain>
        <tissue evidence="1">Leaf</tissue>
    </source>
</reference>
<dbReference type="AlphaFoldDB" id="A0AAD8KJU5"/>
<organism evidence="1 2">
    <name type="scientific">Tagetes erecta</name>
    <name type="common">African marigold</name>
    <dbReference type="NCBI Taxonomy" id="13708"/>
    <lineage>
        <taxon>Eukaryota</taxon>
        <taxon>Viridiplantae</taxon>
        <taxon>Streptophyta</taxon>
        <taxon>Embryophyta</taxon>
        <taxon>Tracheophyta</taxon>
        <taxon>Spermatophyta</taxon>
        <taxon>Magnoliopsida</taxon>
        <taxon>eudicotyledons</taxon>
        <taxon>Gunneridae</taxon>
        <taxon>Pentapetalae</taxon>
        <taxon>asterids</taxon>
        <taxon>campanulids</taxon>
        <taxon>Asterales</taxon>
        <taxon>Asteraceae</taxon>
        <taxon>Asteroideae</taxon>
        <taxon>Heliantheae alliance</taxon>
        <taxon>Tageteae</taxon>
        <taxon>Tagetes</taxon>
    </lineage>
</organism>
<name>A0AAD8KJU5_TARER</name>
<dbReference type="Proteomes" id="UP001229421">
    <property type="component" value="Unassembled WGS sequence"/>
</dbReference>
<sequence length="75" mass="8001">MDKLFTQVSVPPQSPTSFEEAVRSLPLMRSVVTSAGQSWAGSIPWQMSPPSFPAWQLPLSSSPMAIAPSTSPIVS</sequence>
<protein>
    <submittedName>
        <fullName evidence="1">Uncharacterized protein</fullName>
    </submittedName>
</protein>